<accession>A0ABS2AKP7</accession>
<dbReference type="SUPFAM" id="SSF56747">
    <property type="entry name" value="Prim-pol domain"/>
    <property type="match status" value="1"/>
</dbReference>
<dbReference type="CDD" id="cd04859">
    <property type="entry name" value="Prim_Pol"/>
    <property type="match status" value="1"/>
</dbReference>
<keyword evidence="3" id="KW-1185">Reference proteome</keyword>
<evidence type="ECO:0000313" key="2">
    <source>
        <dbReference type="EMBL" id="MBM2620413.1"/>
    </source>
</evidence>
<dbReference type="InterPro" id="IPR015330">
    <property type="entry name" value="DNA_primase/pol_bifunc_N"/>
</dbReference>
<dbReference type="Pfam" id="PF09250">
    <property type="entry name" value="Prim-Pol"/>
    <property type="match status" value="1"/>
</dbReference>
<dbReference type="SMART" id="SM00943">
    <property type="entry name" value="Prim-Pol"/>
    <property type="match status" value="1"/>
</dbReference>
<dbReference type="Proteomes" id="UP000632138">
    <property type="component" value="Unassembled WGS sequence"/>
</dbReference>
<sequence length="288" mass="30672">MHSNDFLTAALSAAARGWHVFPLRPDDKRPAIDRWEQRATTDPDRIRRCWTAGPYNVGIACGPSGLVVADFDARKTGQTAPAGCEGYMHGWGVFTDLCGDLGHPVPDDTYAVTTGRGGLHLYFRHPDGAELRNTAGALGWLIDTRAHGGYVVAAGSIVAGRAYTVRQDAHTAGLPSWLGERLRPAPLRPEGQPVVIELPADRRGAYVRAAIDGTLTKLAEAAEGGRNHALFMAAQTLGQLVAGGAVDEDTVITVLVDGASRLGLSSREIERTILSGLRAGARRPRQVA</sequence>
<comment type="caution">
    <text evidence="2">The sequence shown here is derived from an EMBL/GenBank/DDBJ whole genome shotgun (WGS) entry which is preliminary data.</text>
</comment>
<dbReference type="Gene3D" id="3.30.720.160">
    <property type="entry name" value="Bifunctional DNA primase/polymerase, N-terminal"/>
    <property type="match status" value="1"/>
</dbReference>
<proteinExistence type="predicted"/>
<protein>
    <submittedName>
        <fullName evidence="2">Bifunctional DNA primase/polymerase</fullName>
    </submittedName>
</protein>
<evidence type="ECO:0000313" key="3">
    <source>
        <dbReference type="Proteomes" id="UP000632138"/>
    </source>
</evidence>
<name>A0ABS2AKP7_9ACTN</name>
<feature type="domain" description="DNA primase/polymerase bifunctional N-terminal" evidence="1">
    <location>
        <begin position="10"/>
        <end position="178"/>
    </location>
</feature>
<organism evidence="2 3">
    <name type="scientific">Paractinoplanes ovalisporus</name>
    <dbReference type="NCBI Taxonomy" id="2810368"/>
    <lineage>
        <taxon>Bacteria</taxon>
        <taxon>Bacillati</taxon>
        <taxon>Actinomycetota</taxon>
        <taxon>Actinomycetes</taxon>
        <taxon>Micromonosporales</taxon>
        <taxon>Micromonosporaceae</taxon>
        <taxon>Paractinoplanes</taxon>
    </lineage>
</organism>
<gene>
    <name evidence="2" type="ORF">JIG36_33370</name>
</gene>
<evidence type="ECO:0000259" key="1">
    <source>
        <dbReference type="SMART" id="SM00943"/>
    </source>
</evidence>
<dbReference type="EMBL" id="JAENHP010000014">
    <property type="protein sequence ID" value="MBM2620413.1"/>
    <property type="molecule type" value="Genomic_DNA"/>
</dbReference>
<reference evidence="2 3" key="1">
    <citation type="submission" date="2021-01" db="EMBL/GenBank/DDBJ databases">
        <title>Actinoplanes sp. nov. LDG1-06 isolated from lichen.</title>
        <authorList>
            <person name="Saeng-In P."/>
            <person name="Phongsopitanun W."/>
            <person name="Kanchanasin P."/>
            <person name="Yuki M."/>
            <person name="Kudo T."/>
            <person name="Ohkuma M."/>
            <person name="Tanasupawat S."/>
        </authorList>
    </citation>
    <scope>NUCLEOTIDE SEQUENCE [LARGE SCALE GENOMIC DNA]</scope>
    <source>
        <strain evidence="2 3">LDG1-06</strain>
    </source>
</reference>